<comment type="caution">
    <text evidence="2">The sequence shown here is derived from an EMBL/GenBank/DDBJ whole genome shotgun (WGS) entry which is preliminary data.</text>
</comment>
<dbReference type="PROSITE" id="PS00409">
    <property type="entry name" value="PROKAR_NTER_METHYL"/>
    <property type="match status" value="1"/>
</dbReference>
<evidence type="ECO:0000256" key="1">
    <source>
        <dbReference type="SAM" id="Phobius"/>
    </source>
</evidence>
<keyword evidence="1" id="KW-0472">Membrane</keyword>
<dbReference type="OrthoDB" id="8592370at2"/>
<accession>A0A3S1A6J9</accession>
<gene>
    <name evidence="2" type="ORF">EJP67_27850</name>
</gene>
<feature type="transmembrane region" description="Helical" evidence="1">
    <location>
        <begin position="21"/>
        <end position="42"/>
    </location>
</feature>
<dbReference type="Pfam" id="PF07963">
    <property type="entry name" value="N_methyl"/>
    <property type="match status" value="1"/>
</dbReference>
<protein>
    <submittedName>
        <fullName evidence="2">Prepilin-type N-terminal cleavage/methylation domain-containing protein</fullName>
    </submittedName>
</protein>
<evidence type="ECO:0000313" key="3">
    <source>
        <dbReference type="Proteomes" id="UP000281118"/>
    </source>
</evidence>
<dbReference type="AlphaFoldDB" id="A0A3S1A6J9"/>
<dbReference type="Proteomes" id="UP000281118">
    <property type="component" value="Unassembled WGS sequence"/>
</dbReference>
<reference evidence="2 3" key="1">
    <citation type="submission" date="2018-12" db="EMBL/GenBank/DDBJ databases">
        <title>The genome sequences of Variovorax guangxiensis DSM 27352.</title>
        <authorList>
            <person name="Gao J."/>
            <person name="Sun J."/>
        </authorList>
    </citation>
    <scope>NUCLEOTIDE SEQUENCE [LARGE SCALE GENOMIC DNA]</scope>
    <source>
        <strain evidence="2 3">DSM 27352</strain>
    </source>
</reference>
<dbReference type="InterPro" id="IPR045584">
    <property type="entry name" value="Pilin-like"/>
</dbReference>
<dbReference type="GO" id="GO:0043683">
    <property type="term" value="P:type IV pilus assembly"/>
    <property type="evidence" value="ECO:0007669"/>
    <property type="project" value="InterPro"/>
</dbReference>
<dbReference type="InterPro" id="IPR012902">
    <property type="entry name" value="N_methyl_site"/>
</dbReference>
<keyword evidence="1" id="KW-0812">Transmembrane</keyword>
<sequence length="157" mass="16902">MTRLQKKPREERRARARGFTLIEVMVTVAIVAILAAIALPSYTDYVRRGRIPEATSNLSAGNAKMEQWFQDAKSYYATGSTSACGVTISNTNLKYFTLTCTPSSSTSYTITATGTSSMAGFVYTIDQDGTRTSTITGVSGWTASSTSCWITNRGGSC</sequence>
<proteinExistence type="predicted"/>
<dbReference type="EMBL" id="RXFT01000016">
    <property type="protein sequence ID" value="RUR70877.1"/>
    <property type="molecule type" value="Genomic_DNA"/>
</dbReference>
<dbReference type="RefSeq" id="WP_126024980.1">
    <property type="nucleotide sequence ID" value="NZ_RXFT01000016.1"/>
</dbReference>
<name>A0A3S1A6J9_9BURK</name>
<keyword evidence="1" id="KW-1133">Transmembrane helix</keyword>
<evidence type="ECO:0000313" key="2">
    <source>
        <dbReference type="EMBL" id="RUR70877.1"/>
    </source>
</evidence>
<dbReference type="NCBIfam" id="TIGR02532">
    <property type="entry name" value="IV_pilin_GFxxxE"/>
    <property type="match status" value="1"/>
</dbReference>
<dbReference type="SUPFAM" id="SSF54523">
    <property type="entry name" value="Pili subunits"/>
    <property type="match status" value="1"/>
</dbReference>
<dbReference type="InterPro" id="IPR031982">
    <property type="entry name" value="PilE-like"/>
</dbReference>
<dbReference type="Gene3D" id="3.30.700.10">
    <property type="entry name" value="Glycoprotein, Type 4 Pilin"/>
    <property type="match status" value="1"/>
</dbReference>
<dbReference type="PANTHER" id="PTHR30093">
    <property type="entry name" value="GENERAL SECRETION PATHWAY PROTEIN G"/>
    <property type="match status" value="1"/>
</dbReference>
<dbReference type="PANTHER" id="PTHR30093:SF47">
    <property type="entry name" value="TYPE IV PILUS NON-CORE MINOR PILIN PILE"/>
    <property type="match status" value="1"/>
</dbReference>
<organism evidence="2 3">
    <name type="scientific">Variovorax guangxiensis</name>
    <dbReference type="NCBI Taxonomy" id="1775474"/>
    <lineage>
        <taxon>Bacteria</taxon>
        <taxon>Pseudomonadati</taxon>
        <taxon>Pseudomonadota</taxon>
        <taxon>Betaproteobacteria</taxon>
        <taxon>Burkholderiales</taxon>
        <taxon>Comamonadaceae</taxon>
        <taxon>Variovorax</taxon>
    </lineage>
</organism>
<dbReference type="Pfam" id="PF16732">
    <property type="entry name" value="ComP_DUS"/>
    <property type="match status" value="1"/>
</dbReference>